<comment type="similarity">
    <text evidence="2">Belongs to the bacterial solute-binding protein SsuA/TauA family.</text>
</comment>
<evidence type="ECO:0000313" key="4">
    <source>
        <dbReference type="EMBL" id="MBJ3774851.1"/>
    </source>
</evidence>
<dbReference type="PANTHER" id="PTHR30024">
    <property type="entry name" value="ALIPHATIC SULFONATES-BINDING PROTEIN-RELATED"/>
    <property type="match status" value="1"/>
</dbReference>
<dbReference type="Gene3D" id="3.40.190.10">
    <property type="entry name" value="Periplasmic binding protein-like II"/>
    <property type="match status" value="2"/>
</dbReference>
<evidence type="ECO:0000256" key="1">
    <source>
        <dbReference type="ARBA" id="ARBA00004418"/>
    </source>
</evidence>
<evidence type="ECO:0000256" key="2">
    <source>
        <dbReference type="ARBA" id="ARBA00010742"/>
    </source>
</evidence>
<keyword evidence="3" id="KW-0732">Signal</keyword>
<dbReference type="Proteomes" id="UP000609531">
    <property type="component" value="Unassembled WGS sequence"/>
</dbReference>
<protein>
    <submittedName>
        <fullName evidence="4">ABC transporter substrate-binding protein</fullName>
    </submittedName>
</protein>
<evidence type="ECO:0000256" key="3">
    <source>
        <dbReference type="ARBA" id="ARBA00022729"/>
    </source>
</evidence>
<comment type="caution">
    <text evidence="4">The sequence shown here is derived from an EMBL/GenBank/DDBJ whole genome shotgun (WGS) entry which is preliminary data.</text>
</comment>
<dbReference type="RefSeq" id="WP_198880759.1">
    <property type="nucleotide sequence ID" value="NZ_JAEKJA010000003.1"/>
</dbReference>
<accession>A0A934MGD4</accession>
<dbReference type="PANTHER" id="PTHR30024:SF47">
    <property type="entry name" value="TAURINE-BINDING PERIPLASMIC PROTEIN"/>
    <property type="match status" value="1"/>
</dbReference>
<dbReference type="EMBL" id="JAEKJA010000003">
    <property type="protein sequence ID" value="MBJ3774851.1"/>
    <property type="molecule type" value="Genomic_DNA"/>
</dbReference>
<name>A0A934MGD4_9HYPH</name>
<evidence type="ECO:0000313" key="5">
    <source>
        <dbReference type="Proteomes" id="UP000609531"/>
    </source>
</evidence>
<dbReference type="AlphaFoldDB" id="A0A934MGD4"/>
<dbReference type="InterPro" id="IPR006311">
    <property type="entry name" value="TAT_signal"/>
</dbReference>
<comment type="subcellular location">
    <subcellularLocation>
        <location evidence="1">Periplasm</location>
    </subcellularLocation>
</comment>
<dbReference type="GO" id="GO:0042597">
    <property type="term" value="C:periplasmic space"/>
    <property type="evidence" value="ECO:0007669"/>
    <property type="project" value="UniProtKB-SubCell"/>
</dbReference>
<dbReference type="SUPFAM" id="SSF53850">
    <property type="entry name" value="Periplasmic binding protein-like II"/>
    <property type="match status" value="1"/>
</dbReference>
<gene>
    <name evidence="4" type="ORF">JCR33_04085</name>
</gene>
<keyword evidence="5" id="KW-1185">Reference proteome</keyword>
<dbReference type="PROSITE" id="PS51318">
    <property type="entry name" value="TAT"/>
    <property type="match status" value="1"/>
</dbReference>
<sequence length="360" mass="38105">MDEPKRTPTRRTVLKVTGAAAVTAAVGGLRPVAAIAQSSLELTTLRSTSKSWLWAAEDYANAGGFFDKAGVKVNSNASNRGTNVAALQGGGVDIVLGSPGEAMRARSRGLKIKSFIATVNRYASHIVIKQDLLDAAGLTEASPVEDKVMLMKGKKLGTTGPGAAPDALFRYLAVSNGLNPERDMQLVSISGGGQGMLAALGQDAIQGFCLSSPTSDMAVQRQGCGYLFNMATNPPPFLAEYQYIGATTGEETIAKKRDALVAYCKGIALALTSINEDPDAFKTWATEWFGGMEPSLFDAAFANNSKIYATTPVPSEELFKKNVEFIDIVNKTMGAEPVPDSLNYQTFVDPTISQEAVSSL</sequence>
<dbReference type="Pfam" id="PF13379">
    <property type="entry name" value="NMT1_2"/>
    <property type="match status" value="1"/>
</dbReference>
<proteinExistence type="inferred from homology"/>
<reference evidence="4" key="1">
    <citation type="submission" date="2020-12" db="EMBL/GenBank/DDBJ databases">
        <title>Bacterial taxonomy.</title>
        <authorList>
            <person name="Pan X."/>
        </authorList>
    </citation>
    <scope>NUCLEOTIDE SEQUENCE</scope>
    <source>
        <strain evidence="4">B2012</strain>
    </source>
</reference>
<organism evidence="4 5">
    <name type="scientific">Acuticoccus mangrovi</name>
    <dbReference type="NCBI Taxonomy" id="2796142"/>
    <lineage>
        <taxon>Bacteria</taxon>
        <taxon>Pseudomonadati</taxon>
        <taxon>Pseudomonadota</taxon>
        <taxon>Alphaproteobacteria</taxon>
        <taxon>Hyphomicrobiales</taxon>
        <taxon>Amorphaceae</taxon>
        <taxon>Acuticoccus</taxon>
    </lineage>
</organism>